<dbReference type="InterPro" id="IPR005225">
    <property type="entry name" value="Small_GTP-bd"/>
</dbReference>
<evidence type="ECO:0000256" key="6">
    <source>
        <dbReference type="ARBA" id="ARBA00023134"/>
    </source>
</evidence>
<dbReference type="SUPFAM" id="SSF52540">
    <property type="entry name" value="P-loop containing nucleoside triphosphate hydrolases"/>
    <property type="match status" value="2"/>
</dbReference>
<keyword evidence="6" id="KW-0342">GTP-binding</keyword>
<dbReference type="PANTHER" id="PTHR43834:SF6">
    <property type="entry name" value="GTPASE DER"/>
    <property type="match status" value="1"/>
</dbReference>
<evidence type="ECO:0000256" key="3">
    <source>
        <dbReference type="ARBA" id="ARBA00022517"/>
    </source>
</evidence>
<dbReference type="HAMAP" id="MF_00195">
    <property type="entry name" value="GTPase_Der"/>
    <property type="match status" value="1"/>
</dbReference>
<feature type="compositionally biased region" description="Basic and acidic residues" evidence="8">
    <location>
        <begin position="647"/>
        <end position="658"/>
    </location>
</feature>
<dbReference type="InterPro" id="IPR015946">
    <property type="entry name" value="KH_dom-like_a/b"/>
</dbReference>
<evidence type="ECO:0000259" key="10">
    <source>
        <dbReference type="Pfam" id="PF14714"/>
    </source>
</evidence>
<dbReference type="InterPro" id="IPR006073">
    <property type="entry name" value="GTP-bd"/>
</dbReference>
<evidence type="ECO:0000256" key="7">
    <source>
        <dbReference type="ARBA" id="ARBA00032345"/>
    </source>
</evidence>
<evidence type="ECO:0000256" key="1">
    <source>
        <dbReference type="ARBA" id="ARBA00008279"/>
    </source>
</evidence>
<reference evidence="11 12" key="1">
    <citation type="journal article" date="2021" name="Hortic Res">
        <title>Chromosome-scale assembly of the Dendrobium chrysotoxum genome enhances the understanding of orchid evolution.</title>
        <authorList>
            <person name="Zhang Y."/>
            <person name="Zhang G.Q."/>
            <person name="Zhang D."/>
            <person name="Liu X.D."/>
            <person name="Xu X.Y."/>
            <person name="Sun W.H."/>
            <person name="Yu X."/>
            <person name="Zhu X."/>
            <person name="Wang Z.W."/>
            <person name="Zhao X."/>
            <person name="Zhong W.Y."/>
            <person name="Chen H."/>
            <person name="Yin W.L."/>
            <person name="Huang T."/>
            <person name="Niu S.C."/>
            <person name="Liu Z.J."/>
        </authorList>
    </citation>
    <scope>NUCLEOTIDE SEQUENCE [LARGE SCALE GENOMIC DNA]</scope>
    <source>
        <strain evidence="11">Lindl</strain>
    </source>
</reference>
<name>A0AAV7G1V1_DENCH</name>
<evidence type="ECO:0000256" key="8">
    <source>
        <dbReference type="SAM" id="MobiDB-lite"/>
    </source>
</evidence>
<dbReference type="InterPro" id="IPR016484">
    <property type="entry name" value="GTPase_Der"/>
</dbReference>
<feature type="domain" description="G" evidence="9">
    <location>
        <begin position="350"/>
        <end position="473"/>
    </location>
</feature>
<dbReference type="GO" id="GO:0005525">
    <property type="term" value="F:GTP binding"/>
    <property type="evidence" value="ECO:0007669"/>
    <property type="project" value="UniProtKB-KW"/>
</dbReference>
<evidence type="ECO:0000259" key="9">
    <source>
        <dbReference type="Pfam" id="PF01926"/>
    </source>
</evidence>
<keyword evidence="4" id="KW-0677">Repeat</keyword>
<dbReference type="NCBIfam" id="TIGR00231">
    <property type="entry name" value="small_GTP"/>
    <property type="match status" value="2"/>
</dbReference>
<evidence type="ECO:0000256" key="4">
    <source>
        <dbReference type="ARBA" id="ARBA00022737"/>
    </source>
</evidence>
<evidence type="ECO:0000313" key="12">
    <source>
        <dbReference type="Proteomes" id="UP000775213"/>
    </source>
</evidence>
<keyword evidence="3" id="KW-0690">Ribosome biogenesis</keyword>
<feature type="region of interest" description="Disordered" evidence="8">
    <location>
        <begin position="647"/>
        <end position="704"/>
    </location>
</feature>
<evidence type="ECO:0000256" key="5">
    <source>
        <dbReference type="ARBA" id="ARBA00022741"/>
    </source>
</evidence>
<dbReference type="PANTHER" id="PTHR43834">
    <property type="entry name" value="GTPASE DER"/>
    <property type="match status" value="1"/>
</dbReference>
<feature type="compositionally biased region" description="Low complexity" evidence="8">
    <location>
        <begin position="668"/>
        <end position="677"/>
    </location>
</feature>
<dbReference type="AlphaFoldDB" id="A0AAV7G1V1"/>
<dbReference type="InterPro" id="IPR032859">
    <property type="entry name" value="KH_dom-like"/>
</dbReference>
<dbReference type="Pfam" id="PF14714">
    <property type="entry name" value="KH_dom-like"/>
    <property type="match status" value="1"/>
</dbReference>
<dbReference type="InterPro" id="IPR027417">
    <property type="entry name" value="P-loop_NTPase"/>
</dbReference>
<proteinExistence type="inferred from homology"/>
<dbReference type="Gene3D" id="3.30.300.20">
    <property type="match status" value="1"/>
</dbReference>
<evidence type="ECO:0000313" key="11">
    <source>
        <dbReference type="EMBL" id="KAH0450281.1"/>
    </source>
</evidence>
<evidence type="ECO:0000256" key="2">
    <source>
        <dbReference type="ARBA" id="ARBA00020953"/>
    </source>
</evidence>
<organism evidence="11 12">
    <name type="scientific">Dendrobium chrysotoxum</name>
    <name type="common">Orchid</name>
    <dbReference type="NCBI Taxonomy" id="161865"/>
    <lineage>
        <taxon>Eukaryota</taxon>
        <taxon>Viridiplantae</taxon>
        <taxon>Streptophyta</taxon>
        <taxon>Embryophyta</taxon>
        <taxon>Tracheophyta</taxon>
        <taxon>Spermatophyta</taxon>
        <taxon>Magnoliopsida</taxon>
        <taxon>Liliopsida</taxon>
        <taxon>Asparagales</taxon>
        <taxon>Orchidaceae</taxon>
        <taxon>Epidendroideae</taxon>
        <taxon>Malaxideae</taxon>
        <taxon>Dendrobiinae</taxon>
        <taxon>Dendrobium</taxon>
    </lineage>
</organism>
<keyword evidence="5" id="KW-0547">Nucleotide-binding</keyword>
<dbReference type="Pfam" id="PF01926">
    <property type="entry name" value="MMR_HSR1"/>
    <property type="match status" value="2"/>
</dbReference>
<dbReference type="NCBIfam" id="TIGR03594">
    <property type="entry name" value="GTPase_EngA"/>
    <property type="match status" value="1"/>
</dbReference>
<accession>A0AAV7G1V1</accession>
<feature type="domain" description="G" evidence="9">
    <location>
        <begin position="119"/>
        <end position="240"/>
    </location>
</feature>
<comment type="similarity">
    <text evidence="1">Belongs to the TRAFAC class TrmE-Era-EngA-EngB-Septin-like GTPase superfamily. EngA (Der) GTPase family.</text>
</comment>
<keyword evidence="12" id="KW-1185">Reference proteome</keyword>
<sequence>MATTLFGAALRGSKNGAFLFHLQMRNGLGHLIGILPLSQSVLPKPTLGKHINRTICSGFTLSVAPLLCRQSSGFCTAAECDVKTVLAPSTGLATKSKNKKARMKSRVDFTKIDPSLLPTVIIVGRPNVGKSALFNRLIRRREALVYNTPDDHVTRDIREGIAKLGDLRFKVLDSAGLETEATSGTILSRTTEMTGNVLARTQLAIFLIDVRDGLQPLDLEVGKWMRKHASNIHTIVAMNKSESLDERGLVTAAAGEAHSLGFGDPIAISAETGLGMAELYETLRPLLEDYALQLPNACMIIGWQHWVLKFAKVPFTSPRVGTDEDIDMKCEENALVEVGEHSESKVPLQLAIVGRPNVGKSTLLNTLLQEERVLVGPESGLTRDSIRAKFQFEDRTIYLVDTAGWLHRSGQEKGPSSLSIVQTRKNLVRAHVVALVLDGEEIARKKSSMKHDEVIIARQAVEEGRALVVIVNKMDLLRGKQNSMLYEKVLKVVPEEIQTVIPQITGIPVLFISAREGRGRIEVMHQVVDAYQKWCSRLSTARLNRWLRKVMSRHSWKDQATQPKIKYFTQVKARPPTFVAFLTGKAQLSDTDIRFLIKSLKEDFNLGGIPIRIMQRSIPRKTAANSSSNNNKNSSSKVYKKLKLQVEEGNEHNEESPRNPKLPPNPSLPLLYLNPPNRRLHPSLPPSQAAGLQGSSGEEAPLAMDGGSRLDLELDKSVEDYVNRVLFQLSTAIDQRLSSNQWLIVHRPSTPSNPVLLLFVLVSLFEFKLI</sequence>
<feature type="domain" description="GTPase Der C-terminal KH-domain-like" evidence="10">
    <location>
        <begin position="537"/>
        <end position="616"/>
    </location>
</feature>
<dbReference type="PRINTS" id="PR00326">
    <property type="entry name" value="GTP1OBG"/>
</dbReference>
<gene>
    <name evidence="11" type="ORF">IEQ34_020973</name>
</gene>
<dbReference type="CDD" id="cd01894">
    <property type="entry name" value="EngA1"/>
    <property type="match status" value="1"/>
</dbReference>
<comment type="caution">
    <text evidence="11">The sequence shown here is derived from an EMBL/GenBank/DDBJ whole genome shotgun (WGS) entry which is preliminary data.</text>
</comment>
<protein>
    <recommendedName>
        <fullName evidence="2">GTPase Der</fullName>
    </recommendedName>
    <alternativeName>
        <fullName evidence="7">GTP-binding protein EngA</fullName>
    </alternativeName>
</protein>
<dbReference type="GO" id="GO:0042254">
    <property type="term" value="P:ribosome biogenesis"/>
    <property type="evidence" value="ECO:0007669"/>
    <property type="project" value="UniProtKB-KW"/>
</dbReference>
<dbReference type="EMBL" id="JAGFBR010000018">
    <property type="protein sequence ID" value="KAH0450281.1"/>
    <property type="molecule type" value="Genomic_DNA"/>
</dbReference>
<dbReference type="CDD" id="cd01895">
    <property type="entry name" value="EngA2"/>
    <property type="match status" value="1"/>
</dbReference>
<dbReference type="Gene3D" id="3.40.50.300">
    <property type="entry name" value="P-loop containing nucleotide triphosphate hydrolases"/>
    <property type="match status" value="2"/>
</dbReference>
<dbReference type="Proteomes" id="UP000775213">
    <property type="component" value="Unassembled WGS sequence"/>
</dbReference>